<keyword evidence="2" id="KW-1185">Reference proteome</keyword>
<name>A0A9P9L0Z9_FUSSL</name>
<organism evidence="1 2">
    <name type="scientific">Fusarium solani</name>
    <name type="common">Filamentous fungus</name>
    <dbReference type="NCBI Taxonomy" id="169388"/>
    <lineage>
        <taxon>Eukaryota</taxon>
        <taxon>Fungi</taxon>
        <taxon>Dikarya</taxon>
        <taxon>Ascomycota</taxon>
        <taxon>Pezizomycotina</taxon>
        <taxon>Sordariomycetes</taxon>
        <taxon>Hypocreomycetidae</taxon>
        <taxon>Hypocreales</taxon>
        <taxon>Nectriaceae</taxon>
        <taxon>Fusarium</taxon>
        <taxon>Fusarium solani species complex</taxon>
    </lineage>
</organism>
<evidence type="ECO:0000313" key="1">
    <source>
        <dbReference type="EMBL" id="KAH7271985.1"/>
    </source>
</evidence>
<reference evidence="1" key="1">
    <citation type="journal article" date="2021" name="Nat. Commun.">
        <title>Genetic determinants of endophytism in the Arabidopsis root mycobiome.</title>
        <authorList>
            <person name="Mesny F."/>
            <person name="Miyauchi S."/>
            <person name="Thiergart T."/>
            <person name="Pickel B."/>
            <person name="Atanasova L."/>
            <person name="Karlsson M."/>
            <person name="Huettel B."/>
            <person name="Barry K.W."/>
            <person name="Haridas S."/>
            <person name="Chen C."/>
            <person name="Bauer D."/>
            <person name="Andreopoulos W."/>
            <person name="Pangilinan J."/>
            <person name="LaButti K."/>
            <person name="Riley R."/>
            <person name="Lipzen A."/>
            <person name="Clum A."/>
            <person name="Drula E."/>
            <person name="Henrissat B."/>
            <person name="Kohler A."/>
            <person name="Grigoriev I.V."/>
            <person name="Martin F.M."/>
            <person name="Hacquard S."/>
        </authorList>
    </citation>
    <scope>NUCLEOTIDE SEQUENCE</scope>
    <source>
        <strain evidence="1">FSSC 5 MPI-SDFR-AT-0091</strain>
    </source>
</reference>
<comment type="caution">
    <text evidence="1">The sequence shown here is derived from an EMBL/GenBank/DDBJ whole genome shotgun (WGS) entry which is preliminary data.</text>
</comment>
<evidence type="ECO:0000313" key="2">
    <source>
        <dbReference type="Proteomes" id="UP000736672"/>
    </source>
</evidence>
<gene>
    <name evidence="1" type="ORF">B0J15DRAFT_164273</name>
</gene>
<dbReference type="Proteomes" id="UP000736672">
    <property type="component" value="Unassembled WGS sequence"/>
</dbReference>
<accession>A0A9P9L0Z9</accession>
<sequence>MRVDYRAPPVAHCSASCACFHPGLIVILLEELLYECLPEQGLAISASRRILSVPCQLVSCSSSCVPVPDDPFHLFLASLLFSLPLFISYGLGLCKYPIHTCPPSTRPPPLHPPAPSGLHRRSLHNLQLCLSSPATVPSIHHPSRAAPNISRHRGPATHLFPADPPGEAPTHSRRFSLVPSPCCRVVRPSIRHPSSVITYFPYRSRISIQGVVGETG</sequence>
<protein>
    <submittedName>
        <fullName evidence="1">Uncharacterized protein</fullName>
    </submittedName>
</protein>
<dbReference type="PROSITE" id="PS51257">
    <property type="entry name" value="PROKAR_LIPOPROTEIN"/>
    <property type="match status" value="1"/>
</dbReference>
<proteinExistence type="predicted"/>
<dbReference type="AlphaFoldDB" id="A0A9P9L0Z9"/>
<dbReference type="EMBL" id="JAGTJS010000003">
    <property type="protein sequence ID" value="KAH7271985.1"/>
    <property type="molecule type" value="Genomic_DNA"/>
</dbReference>